<reference evidence="4 5" key="2">
    <citation type="submission" date="2022-06" db="EMBL/GenBank/DDBJ databases">
        <title>Genomic Encyclopedia of Type Strains, Phase I: the one thousand microbial genomes (KMG-I) project.</title>
        <authorList>
            <person name="Kyrpides N."/>
        </authorList>
    </citation>
    <scope>NUCLEOTIDE SEQUENCE [LARGE SCALE GENOMIC DNA]</scope>
    <source>
        <strain evidence="4 5">DSM 43889</strain>
    </source>
</reference>
<feature type="chain" id="PRO_5047214837" evidence="3">
    <location>
        <begin position="26"/>
        <end position="654"/>
    </location>
</feature>
<gene>
    <name evidence="4" type="ORF">G443_004838</name>
</gene>
<feature type="transmembrane region" description="Helical" evidence="2">
    <location>
        <begin position="626"/>
        <end position="646"/>
    </location>
</feature>
<keyword evidence="2" id="KW-0472">Membrane</keyword>
<keyword evidence="2" id="KW-1133">Transmembrane helix</keyword>
<dbReference type="EMBL" id="AUBJ02000001">
    <property type="protein sequence ID" value="MCP2334568.1"/>
    <property type="molecule type" value="Genomic_DNA"/>
</dbReference>
<dbReference type="SUPFAM" id="SSF81853">
    <property type="entry name" value="Family 10 polysaccharide lyase"/>
    <property type="match status" value="1"/>
</dbReference>
<evidence type="ECO:0000313" key="4">
    <source>
        <dbReference type="EMBL" id="MCP2334568.1"/>
    </source>
</evidence>
<evidence type="ECO:0000313" key="5">
    <source>
        <dbReference type="Proteomes" id="UP000791080"/>
    </source>
</evidence>
<evidence type="ECO:0000256" key="2">
    <source>
        <dbReference type="SAM" id="Phobius"/>
    </source>
</evidence>
<organism evidence="4 5">
    <name type="scientific">Actinoalloteichus caeruleus DSM 43889</name>
    <dbReference type="NCBI Taxonomy" id="1120930"/>
    <lineage>
        <taxon>Bacteria</taxon>
        <taxon>Bacillati</taxon>
        <taxon>Actinomycetota</taxon>
        <taxon>Actinomycetes</taxon>
        <taxon>Pseudonocardiales</taxon>
        <taxon>Pseudonocardiaceae</taxon>
        <taxon>Actinoalloteichus</taxon>
        <taxon>Actinoalloteichus cyanogriseus</taxon>
    </lineage>
</organism>
<feature type="compositionally biased region" description="Low complexity" evidence="1">
    <location>
        <begin position="566"/>
        <end position="578"/>
    </location>
</feature>
<feature type="signal peptide" evidence="3">
    <location>
        <begin position="1"/>
        <end position="25"/>
    </location>
</feature>
<dbReference type="SUPFAM" id="SSF48239">
    <property type="entry name" value="Terpenoid cyclases/Protein prenyltransferases"/>
    <property type="match status" value="1"/>
</dbReference>
<dbReference type="RefSeq" id="WP_155886230.1">
    <property type="nucleotide sequence ID" value="NZ_AUBJ02000001.1"/>
</dbReference>
<sequence length="654" mass="66197">MSRFRLLRVSAAAVTLLVGGGTAVATPAPPPTAPTVTSVEVVAPATPGHCPDDDGVTVIVDFQELSTADPLVACAPGPQETGLDALENAGFEVTGTDRWGKSFICRINGLPTPDTEDCVDTPPAHAYWSYWHAPNGGDWEYSSHGATFRTPPPGSFEGWSFALDRDFDDNPPPRLDPVRPVVVEEPTEPTPTPPTATGTPVPEHTAASDVAGALDAPPPNPHRGQAVAAGRWLAEELVDGRMPGFVGADWGLTIDALLALAATNADPAAVEEAADAVAANIRSYNSHDDWGVPGVRVAGATAKILVAAVAADRDPTDFGGHDMRRETLDLIAGPDAGVQEGRLKDQGTADQSNTFGQSLGVIGLARSGGVPQSAVDFLIRQQCSSGGFRLSPELFGTPSASCDSSPDAVLDPDSTAMAVQALLAADEAGAEHAGAAAARGAGWLASVQRDDGSFGGSGPTAGSNTNSSGLAGQALAAAGLRDAADEAADYVAELQLTEGNAGAASADRGAIAYNPGSFASAVADGVTDMARDQWRRATAQAVLALAKVPLGESGKEEPGPPPPSTSQPTTPSAPETSHTPPPGSSPAPTSSEPVTSQPTGTAPPPVDPAGVDPKSPPPLARTGADVGVAVALLGALLLGGAALLWMSRRRIGSS</sequence>
<reference evidence="4 5" key="1">
    <citation type="submission" date="2013-07" db="EMBL/GenBank/DDBJ databases">
        <authorList>
            <consortium name="DOE Joint Genome Institute"/>
            <person name="Reeve W."/>
            <person name="Huntemann M."/>
            <person name="Han J."/>
            <person name="Chen A."/>
            <person name="Kyrpides N."/>
            <person name="Mavromatis K."/>
            <person name="Markowitz V."/>
            <person name="Palaniappan K."/>
            <person name="Ivanova N."/>
            <person name="Schaumberg A."/>
            <person name="Pati A."/>
            <person name="Liolios K."/>
            <person name="Nordberg H.P."/>
            <person name="Cantor M.N."/>
            <person name="Hua S.X."/>
            <person name="Woyke T."/>
        </authorList>
    </citation>
    <scope>NUCLEOTIDE SEQUENCE [LARGE SCALE GENOMIC DNA]</scope>
    <source>
        <strain evidence="4 5">DSM 43889</strain>
    </source>
</reference>
<feature type="region of interest" description="Disordered" evidence="1">
    <location>
        <begin position="550"/>
        <end position="622"/>
    </location>
</feature>
<comment type="caution">
    <text evidence="4">The sequence shown here is derived from an EMBL/GenBank/DDBJ whole genome shotgun (WGS) entry which is preliminary data.</text>
</comment>
<dbReference type="Proteomes" id="UP000791080">
    <property type="component" value="Unassembled WGS sequence"/>
</dbReference>
<dbReference type="InterPro" id="IPR008930">
    <property type="entry name" value="Terpenoid_cyclase/PrenylTrfase"/>
</dbReference>
<evidence type="ECO:0000256" key="3">
    <source>
        <dbReference type="SAM" id="SignalP"/>
    </source>
</evidence>
<dbReference type="Gene3D" id="1.50.10.20">
    <property type="match status" value="2"/>
</dbReference>
<proteinExistence type="predicted"/>
<keyword evidence="2" id="KW-0812">Transmembrane</keyword>
<keyword evidence="3" id="KW-0732">Signal</keyword>
<accession>A0ABT1JPV7</accession>
<dbReference type="NCBIfam" id="TIGR01167">
    <property type="entry name" value="LPXTG_anchor"/>
    <property type="match status" value="1"/>
</dbReference>
<protein>
    <submittedName>
        <fullName evidence="4">LPXTG-motif cell wall anchor domain-containing protein</fullName>
    </submittedName>
</protein>
<evidence type="ECO:0000256" key="1">
    <source>
        <dbReference type="SAM" id="MobiDB-lite"/>
    </source>
</evidence>
<keyword evidence="5" id="KW-1185">Reference proteome</keyword>
<feature type="region of interest" description="Disordered" evidence="1">
    <location>
        <begin position="184"/>
        <end position="204"/>
    </location>
</feature>
<name>A0ABT1JPV7_ACTCY</name>